<evidence type="ECO:0000256" key="4">
    <source>
        <dbReference type="ARBA" id="ARBA00023136"/>
    </source>
</evidence>
<feature type="transmembrane region" description="Helical" evidence="5">
    <location>
        <begin position="241"/>
        <end position="264"/>
    </location>
</feature>
<feature type="transmembrane region" description="Helical" evidence="5">
    <location>
        <begin position="270"/>
        <end position="288"/>
    </location>
</feature>
<accession>A0A8J8T2W0</accession>
<dbReference type="GO" id="GO:0016020">
    <property type="term" value="C:membrane"/>
    <property type="evidence" value="ECO:0007669"/>
    <property type="project" value="UniProtKB-SubCell"/>
</dbReference>
<gene>
    <name evidence="6" type="ORF">FGO68_gene13944</name>
</gene>
<keyword evidence="2 5" id="KW-0812">Transmembrane</keyword>
<dbReference type="InterPro" id="IPR036259">
    <property type="entry name" value="MFS_trans_sf"/>
</dbReference>
<dbReference type="AlphaFoldDB" id="A0A8J8T2W0"/>
<keyword evidence="7" id="KW-1185">Reference proteome</keyword>
<dbReference type="SUPFAM" id="SSF103473">
    <property type="entry name" value="MFS general substrate transporter"/>
    <property type="match status" value="1"/>
</dbReference>
<organism evidence="6 7">
    <name type="scientific">Halteria grandinella</name>
    <dbReference type="NCBI Taxonomy" id="5974"/>
    <lineage>
        <taxon>Eukaryota</taxon>
        <taxon>Sar</taxon>
        <taxon>Alveolata</taxon>
        <taxon>Ciliophora</taxon>
        <taxon>Intramacronucleata</taxon>
        <taxon>Spirotrichea</taxon>
        <taxon>Stichotrichia</taxon>
        <taxon>Sporadotrichida</taxon>
        <taxon>Halteriidae</taxon>
        <taxon>Halteria</taxon>
    </lineage>
</organism>
<proteinExistence type="predicted"/>
<protein>
    <submittedName>
        <fullName evidence="6">Uncharacterized protein</fullName>
    </submittedName>
</protein>
<evidence type="ECO:0000313" key="7">
    <source>
        <dbReference type="Proteomes" id="UP000785679"/>
    </source>
</evidence>
<feature type="transmembrane region" description="Helical" evidence="5">
    <location>
        <begin position="153"/>
        <end position="172"/>
    </location>
</feature>
<dbReference type="GO" id="GO:0022857">
    <property type="term" value="F:transmembrane transporter activity"/>
    <property type="evidence" value="ECO:0007669"/>
    <property type="project" value="InterPro"/>
</dbReference>
<evidence type="ECO:0000256" key="2">
    <source>
        <dbReference type="ARBA" id="ARBA00022692"/>
    </source>
</evidence>
<keyword evidence="3 5" id="KW-1133">Transmembrane helix</keyword>
<comment type="caution">
    <text evidence="6">The sequence shown here is derived from an EMBL/GenBank/DDBJ whole genome shotgun (WGS) entry which is preliminary data.</text>
</comment>
<dbReference type="Gene3D" id="1.20.1250.20">
    <property type="entry name" value="MFS general substrate transporter like domains"/>
    <property type="match status" value="1"/>
</dbReference>
<evidence type="ECO:0000256" key="5">
    <source>
        <dbReference type="SAM" id="Phobius"/>
    </source>
</evidence>
<feature type="transmembrane region" description="Helical" evidence="5">
    <location>
        <begin position="326"/>
        <end position="349"/>
    </location>
</feature>
<evidence type="ECO:0000256" key="1">
    <source>
        <dbReference type="ARBA" id="ARBA00004141"/>
    </source>
</evidence>
<dbReference type="Proteomes" id="UP000785679">
    <property type="component" value="Unassembled WGS sequence"/>
</dbReference>
<reference evidence="6" key="1">
    <citation type="submission" date="2019-06" db="EMBL/GenBank/DDBJ databases">
        <authorList>
            <person name="Zheng W."/>
        </authorList>
    </citation>
    <scope>NUCLEOTIDE SEQUENCE</scope>
    <source>
        <strain evidence="6">QDHG01</strain>
    </source>
</reference>
<keyword evidence="4 5" id="KW-0472">Membrane</keyword>
<sequence length="413" mass="46149">MKSDICVRSDIVRYEHSGSVLQNWITRLGLECVDSYKIGLFGTLSFCGEVMSNFVLPPISDKYGRKFFTILGSTIQLTVYTLMLFSTSLTMTYCLMPFFGVTCSIRYCITYSHLMELYPPSKASSISAALFFLDGSLAVLCPLVLLATMDTNWLLIMGVGVNVGCLGLAGYIRPGESVKLLVTLGRYDEAKGELRRTKGFNGESEAVIEEGVEMIERYRVMQSQSSAEEVKEGKVDLKVRWWNMGMMVVCWVAVCYSYFLFVFFIKYLPADIYVVSIVSGLSTFGYLLQGPITTKYDIKMTQLISFVLVTLCLIITTIVGSLLNTYVYAIFILILKLFVCLAFGTVYVVHLDLFDSSFLGTSYGICNVVSRLVIISAPMVAEMENKSIPMLILLGMNLTATIATWFLKKKKTD</sequence>
<dbReference type="InterPro" id="IPR011701">
    <property type="entry name" value="MFS"/>
</dbReference>
<feature type="transmembrane region" description="Helical" evidence="5">
    <location>
        <begin position="68"/>
        <end position="89"/>
    </location>
</feature>
<feature type="transmembrane region" description="Helical" evidence="5">
    <location>
        <begin position="126"/>
        <end position="147"/>
    </location>
</feature>
<dbReference type="OrthoDB" id="2261376at2759"/>
<feature type="transmembrane region" description="Helical" evidence="5">
    <location>
        <begin position="300"/>
        <end position="320"/>
    </location>
</feature>
<dbReference type="PANTHER" id="PTHR24064">
    <property type="entry name" value="SOLUTE CARRIER FAMILY 22 MEMBER"/>
    <property type="match status" value="1"/>
</dbReference>
<comment type="subcellular location">
    <subcellularLocation>
        <location evidence="1">Membrane</location>
        <topology evidence="1">Multi-pass membrane protein</topology>
    </subcellularLocation>
</comment>
<feature type="transmembrane region" description="Helical" evidence="5">
    <location>
        <begin position="387"/>
        <end position="407"/>
    </location>
</feature>
<dbReference type="Pfam" id="PF07690">
    <property type="entry name" value="MFS_1"/>
    <property type="match status" value="1"/>
</dbReference>
<dbReference type="EMBL" id="RRYP01008888">
    <property type="protein sequence ID" value="TNV79458.1"/>
    <property type="molecule type" value="Genomic_DNA"/>
</dbReference>
<name>A0A8J8T2W0_HALGN</name>
<evidence type="ECO:0000256" key="3">
    <source>
        <dbReference type="ARBA" id="ARBA00022989"/>
    </source>
</evidence>
<evidence type="ECO:0000313" key="6">
    <source>
        <dbReference type="EMBL" id="TNV79458.1"/>
    </source>
</evidence>